<comment type="catalytic activity">
    <reaction evidence="7">
        <text>[protein-PII]-L-tyrosine + UTP = [protein-PII]-uridylyl-L-tyrosine + diphosphate</text>
        <dbReference type="Rhea" id="RHEA:13673"/>
        <dbReference type="Rhea" id="RHEA-COMP:12147"/>
        <dbReference type="Rhea" id="RHEA-COMP:12148"/>
        <dbReference type="ChEBI" id="CHEBI:33019"/>
        <dbReference type="ChEBI" id="CHEBI:46398"/>
        <dbReference type="ChEBI" id="CHEBI:46858"/>
        <dbReference type="ChEBI" id="CHEBI:90602"/>
        <dbReference type="EC" id="2.7.7.59"/>
    </reaction>
</comment>
<dbReference type="InterPro" id="IPR043519">
    <property type="entry name" value="NT_sf"/>
</dbReference>
<evidence type="ECO:0000259" key="8">
    <source>
        <dbReference type="PROSITE" id="PS51671"/>
    </source>
</evidence>
<name>A0ABT4VYW3_9RHOB</name>
<dbReference type="HAMAP" id="MF_00277">
    <property type="entry name" value="PII_uridylyl_transf"/>
    <property type="match status" value="1"/>
</dbReference>
<dbReference type="RefSeq" id="WP_271053141.1">
    <property type="nucleotide sequence ID" value="NZ_JAQIIO010000002.1"/>
</dbReference>
<dbReference type="InterPro" id="IPR013546">
    <property type="entry name" value="PII_UdlTrfase/GS_AdlTrfase"/>
</dbReference>
<feature type="domain" description="HD" evidence="9">
    <location>
        <begin position="527"/>
        <end position="649"/>
    </location>
</feature>
<dbReference type="Pfam" id="PF01966">
    <property type="entry name" value="HD"/>
    <property type="match status" value="1"/>
</dbReference>
<evidence type="ECO:0000313" key="11">
    <source>
        <dbReference type="Proteomes" id="UP001528040"/>
    </source>
</evidence>
<dbReference type="InterPro" id="IPR010043">
    <property type="entry name" value="UTase/UR"/>
</dbReference>
<evidence type="ECO:0000256" key="2">
    <source>
        <dbReference type="ARBA" id="ARBA00022695"/>
    </source>
</evidence>
<dbReference type="InterPro" id="IPR003607">
    <property type="entry name" value="HD/PDEase_dom"/>
</dbReference>
<feature type="domain" description="ACT" evidence="8">
    <location>
        <begin position="765"/>
        <end position="841"/>
    </location>
</feature>
<dbReference type="SMART" id="SM00471">
    <property type="entry name" value="HDc"/>
    <property type="match status" value="1"/>
</dbReference>
<dbReference type="CDD" id="cd04900">
    <property type="entry name" value="ACT_UUR-like_1"/>
    <property type="match status" value="1"/>
</dbReference>
<comment type="caution">
    <text evidence="10">The sequence shown here is derived from an EMBL/GenBank/DDBJ whole genome shotgun (WGS) entry which is preliminary data.</text>
</comment>
<dbReference type="InterPro" id="IPR045865">
    <property type="entry name" value="ACT-like_dom_sf"/>
</dbReference>
<comment type="function">
    <text evidence="7">Modifies, by uridylylation and deuridylylation, the PII regulatory proteins (GlnB and homologs), in response to the nitrogen status of the cell that GlnD senses through the glutamine level. Under low glutamine levels, catalyzes the conversion of the PII proteins and UTP to PII-UMP and PPi, while under higher glutamine levels, GlnD hydrolyzes PII-UMP to PII and UMP (deuridylylation). Thus, controls uridylylation state and activity of the PII proteins, and plays an important role in the regulation of nitrogen metabolism.</text>
</comment>
<organism evidence="10 11">
    <name type="scientific">Aliiroseovarius salicola</name>
    <dbReference type="NCBI Taxonomy" id="3009082"/>
    <lineage>
        <taxon>Bacteria</taxon>
        <taxon>Pseudomonadati</taxon>
        <taxon>Pseudomonadota</taxon>
        <taxon>Alphaproteobacteria</taxon>
        <taxon>Rhodobacterales</taxon>
        <taxon>Paracoccaceae</taxon>
        <taxon>Aliiroseovarius</taxon>
    </lineage>
</organism>
<comment type="caution">
    <text evidence="7">Lacks conserved residue(s) required for the propagation of feature annotation.</text>
</comment>
<comment type="activity regulation">
    <text evidence="7">Uridylyltransferase (UTase) activity is inhibited by glutamine, while glutamine activates uridylyl-removing (UR) activity.</text>
</comment>
<dbReference type="NCBIfam" id="TIGR01693">
    <property type="entry name" value="UTase_glnD"/>
    <property type="match status" value="1"/>
</dbReference>
<dbReference type="PROSITE" id="PS51671">
    <property type="entry name" value="ACT"/>
    <property type="match status" value="2"/>
</dbReference>
<dbReference type="EMBL" id="JAQIIO010000002">
    <property type="protein sequence ID" value="MDA5093448.1"/>
    <property type="molecule type" value="Genomic_DNA"/>
</dbReference>
<feature type="region of interest" description="Uridylyltransferase" evidence="7">
    <location>
        <begin position="1"/>
        <end position="410"/>
    </location>
</feature>
<dbReference type="PANTHER" id="PTHR47320">
    <property type="entry name" value="BIFUNCTIONAL URIDYLYLTRANSFERASE/URIDYLYL-REMOVING ENZYME"/>
    <property type="match status" value="1"/>
</dbReference>
<dbReference type="CDD" id="cd00077">
    <property type="entry name" value="HDc"/>
    <property type="match status" value="1"/>
</dbReference>
<dbReference type="GO" id="GO:0008773">
    <property type="term" value="F:[protein-PII] uridylyltransferase activity"/>
    <property type="evidence" value="ECO:0007669"/>
    <property type="project" value="UniProtKB-EC"/>
</dbReference>
<dbReference type="Gene3D" id="1.10.3090.10">
    <property type="entry name" value="cca-adding enzyme, domain 2"/>
    <property type="match status" value="1"/>
</dbReference>
<dbReference type="SUPFAM" id="SSF81593">
    <property type="entry name" value="Nucleotidyltransferase substrate binding subunit/domain"/>
    <property type="match status" value="1"/>
</dbReference>
<keyword evidence="3" id="KW-0677">Repeat</keyword>
<keyword evidence="2 7" id="KW-0548">Nucleotidyltransferase</keyword>
<dbReference type="InterPro" id="IPR002912">
    <property type="entry name" value="ACT_dom"/>
</dbReference>
<evidence type="ECO:0000256" key="3">
    <source>
        <dbReference type="ARBA" id="ARBA00022737"/>
    </source>
</evidence>
<evidence type="ECO:0000256" key="4">
    <source>
        <dbReference type="ARBA" id="ARBA00022801"/>
    </source>
</evidence>
<comment type="similarity">
    <text evidence="7">Belongs to the GlnD family.</text>
</comment>
<keyword evidence="6 7" id="KW-0511">Multifunctional enzyme</keyword>
<dbReference type="PROSITE" id="PS51831">
    <property type="entry name" value="HD"/>
    <property type="match status" value="1"/>
</dbReference>
<sequence>MNGGLPWRRSRTITLWSSTQHREALPVPDSDALTQPFAQADELICPPSVIFDEGALWRELVPDLENAKDDAARRKLTVAALRDAMKSGRKVIADALTETPFAAYQATASYAYLTDGIVRSIFRVATEILHPLSTPTKSERIAVCAVGGYGRGEMAPQSDVDLLFLTPYKITPWAESVIESMLYMLWDLRLKVGHSARTIEDCLRLGREDFTIRTALLEQRAIGGDAKLAAELTDRLWKDLFKGTLPEFIEAKLAERDARHKKQGGQRYVVEPNVKEGKGGLRDLQTLYWVAKYQHRVMDTSELVGLGVFTEEEYQTFRKADEFLWATRCQLHLLTNRPTEQITFDLQVEIADRLGFKDKGGRRGVEHFMQAYFRHATQVGELTRIFLTALEAQHLKKEPALMRLLKRRKKVKAGFTVNQGRLDVAKPISFLSDKLNLLRLFEEGLRTGMLIHPDAMRLVSANLHLIDDEMRQDKEAVRIFLDLLLKHGNPERALRRMNELGVLAAFIPEFEPIVAMMQFNMYHSYTVDEHTIQVISNFARIERHELEDELPISSEIIDKGVNRKTLMVAMLLHDIGKGRPQDHSVLGAQIARKVAPRLGLTPKECETVEWLVRYHLLMSDMAQKRDIADPRTVRDFAKAVRSVRRLDLLTVLTVCDIRGVGPDTWNNWKATLIRTLYNQTRRVLEGGMEELSRANRGAEAKKALRDALPDWSAKALKAETKRHYDAYWQGLHVTAHMVFADLLHGIGDDEVRVELEHDEDRDVTRVYCVLADHPGIFSRLAGALTLVGANIVDARTYTSKDGYATACFWVQDADGSPFDIGKKRRLTQMINKILKGEVVAREAMADRDKMKKRERAFRVPTTITFDNEGSEIYTIIEVDTRDRPGLLYDLTRTLADSNVYIASAVIATYGEQVVDSFYVKDMFGLKFHAEHKQKVLEKRLQEAIEKGAKRAQA</sequence>
<gene>
    <name evidence="7" type="primary">glnD</name>
    <name evidence="10" type="ORF">O2N63_05035</name>
</gene>
<comment type="cofactor">
    <cofactor evidence="7">
        <name>Mg(2+)</name>
        <dbReference type="ChEBI" id="CHEBI:18420"/>
    </cofactor>
</comment>
<accession>A0ABT4VYW3</accession>
<comment type="domain">
    <text evidence="7">Has four distinct domains: an N-terminal nucleotidyltransferase (NT) domain responsible for UTase activity, a central HD domain that encodes UR activity, and two C-terminal ACT domains that seem to have a role in glutamine sensing.</text>
</comment>
<dbReference type="EC" id="3.1.4.-" evidence="7"/>
<reference evidence="10 11" key="1">
    <citation type="submission" date="2023-01" db="EMBL/GenBank/DDBJ databases">
        <authorList>
            <person name="Yoon J.-W."/>
        </authorList>
    </citation>
    <scope>NUCLEOTIDE SEQUENCE [LARGE SCALE GENOMIC DNA]</scope>
    <source>
        <strain evidence="10 11">KMU-50</strain>
    </source>
</reference>
<dbReference type="NCBIfam" id="NF003467">
    <property type="entry name" value="PRK05092.1"/>
    <property type="match status" value="1"/>
</dbReference>
<dbReference type="Pfam" id="PF24931">
    <property type="entry name" value="ACT_ACR9_3rd"/>
    <property type="match status" value="1"/>
</dbReference>
<dbReference type="EC" id="2.7.7.59" evidence="7"/>
<dbReference type="SUPFAM" id="SSF55021">
    <property type="entry name" value="ACT-like"/>
    <property type="match status" value="2"/>
</dbReference>
<dbReference type="SUPFAM" id="SSF81891">
    <property type="entry name" value="Poly A polymerase C-terminal region-like"/>
    <property type="match status" value="1"/>
</dbReference>
<dbReference type="Pfam" id="PF01909">
    <property type="entry name" value="NTP_transf_2"/>
    <property type="match status" value="1"/>
</dbReference>
<keyword evidence="4 7" id="KW-0378">Hydrolase</keyword>
<dbReference type="InterPro" id="IPR006674">
    <property type="entry name" value="HD_domain"/>
</dbReference>
<dbReference type="InterPro" id="IPR002934">
    <property type="entry name" value="Polymerase_NTP_transf_dom"/>
</dbReference>
<evidence type="ECO:0000256" key="5">
    <source>
        <dbReference type="ARBA" id="ARBA00022842"/>
    </source>
</evidence>
<dbReference type="SUPFAM" id="SSF81301">
    <property type="entry name" value="Nucleotidyltransferase"/>
    <property type="match status" value="1"/>
</dbReference>
<keyword evidence="1 7" id="KW-0808">Transferase</keyword>
<evidence type="ECO:0000256" key="1">
    <source>
        <dbReference type="ARBA" id="ARBA00022679"/>
    </source>
</evidence>
<dbReference type="Pfam" id="PF08335">
    <property type="entry name" value="GlnD_UR_UTase"/>
    <property type="match status" value="1"/>
</dbReference>
<dbReference type="PANTHER" id="PTHR47320:SF1">
    <property type="entry name" value="BIFUNCTIONAL URIDYLYLTRANSFERASE_URIDYLYL-REMOVING ENZYME"/>
    <property type="match status" value="1"/>
</dbReference>
<keyword evidence="5 7" id="KW-0460">Magnesium</keyword>
<evidence type="ECO:0000313" key="10">
    <source>
        <dbReference type="EMBL" id="MDA5093448.1"/>
    </source>
</evidence>
<protein>
    <recommendedName>
        <fullName evidence="7">Bifunctional uridylyltransferase/uridylyl-removing enzyme</fullName>
        <shortName evidence="7">UTase/UR</shortName>
    </recommendedName>
    <alternativeName>
        <fullName evidence="7">Bifunctional [protein-PII] modification enzyme</fullName>
    </alternativeName>
    <alternativeName>
        <fullName evidence="7">Bifunctional nitrogen sensor protein</fullName>
    </alternativeName>
    <domain>
        <recommendedName>
            <fullName evidence="7">[Protein-PII] uridylyltransferase</fullName>
            <shortName evidence="7">PII uridylyltransferase</shortName>
            <shortName evidence="7">UTase</shortName>
            <ecNumber evidence="7">2.7.7.59</ecNumber>
        </recommendedName>
    </domain>
    <domain>
        <recommendedName>
            <fullName evidence="7">[Protein-PII]-UMP uridylyl-removing enzyme</fullName>
            <shortName evidence="7">UR</shortName>
            <ecNumber evidence="7">3.1.4.-</ecNumber>
        </recommendedName>
    </domain>
</protein>
<comment type="catalytic activity">
    <reaction evidence="7">
        <text>[protein-PII]-uridylyl-L-tyrosine + H2O = [protein-PII]-L-tyrosine + UMP + H(+)</text>
        <dbReference type="Rhea" id="RHEA:48600"/>
        <dbReference type="Rhea" id="RHEA-COMP:12147"/>
        <dbReference type="Rhea" id="RHEA-COMP:12148"/>
        <dbReference type="ChEBI" id="CHEBI:15377"/>
        <dbReference type="ChEBI" id="CHEBI:15378"/>
        <dbReference type="ChEBI" id="CHEBI:46858"/>
        <dbReference type="ChEBI" id="CHEBI:57865"/>
        <dbReference type="ChEBI" id="CHEBI:90602"/>
    </reaction>
</comment>
<dbReference type="CDD" id="cd04899">
    <property type="entry name" value="ACT_ACR-UUR-like_2"/>
    <property type="match status" value="1"/>
</dbReference>
<dbReference type="CDD" id="cd05401">
    <property type="entry name" value="NT_GlnE_GlnD_like"/>
    <property type="match status" value="1"/>
</dbReference>
<dbReference type="Gene3D" id="3.30.460.10">
    <property type="entry name" value="Beta Polymerase, domain 2"/>
    <property type="match status" value="1"/>
</dbReference>
<evidence type="ECO:0000256" key="7">
    <source>
        <dbReference type="HAMAP-Rule" id="MF_00277"/>
    </source>
</evidence>
<dbReference type="PIRSF" id="PIRSF006288">
    <property type="entry name" value="PII_uridyltransf"/>
    <property type="match status" value="1"/>
</dbReference>
<dbReference type="Proteomes" id="UP001528040">
    <property type="component" value="Unassembled WGS sequence"/>
</dbReference>
<evidence type="ECO:0000259" key="9">
    <source>
        <dbReference type="PROSITE" id="PS51831"/>
    </source>
</evidence>
<feature type="domain" description="ACT" evidence="8">
    <location>
        <begin position="875"/>
        <end position="953"/>
    </location>
</feature>
<keyword evidence="11" id="KW-1185">Reference proteome</keyword>
<dbReference type="Gene3D" id="3.30.70.260">
    <property type="match status" value="1"/>
</dbReference>
<proteinExistence type="inferred from homology"/>
<evidence type="ECO:0000256" key="6">
    <source>
        <dbReference type="ARBA" id="ARBA00023268"/>
    </source>
</evidence>